<comment type="caution">
    <text evidence="6">The sequence shown here is derived from an EMBL/GenBank/DDBJ whole genome shotgun (WGS) entry which is preliminary data.</text>
</comment>
<organism evidence="6">
    <name type="scientific">Desulfomonile tiedjei</name>
    <dbReference type="NCBI Taxonomy" id="2358"/>
    <lineage>
        <taxon>Bacteria</taxon>
        <taxon>Pseudomonadati</taxon>
        <taxon>Thermodesulfobacteriota</taxon>
        <taxon>Desulfomonilia</taxon>
        <taxon>Desulfomonilales</taxon>
        <taxon>Desulfomonilaceae</taxon>
        <taxon>Desulfomonile</taxon>
    </lineage>
</organism>
<dbReference type="GO" id="GO:0006865">
    <property type="term" value="P:amino acid transport"/>
    <property type="evidence" value="ECO:0007669"/>
    <property type="project" value="UniProtKB-KW"/>
</dbReference>
<dbReference type="Gene3D" id="3.40.50.2300">
    <property type="match status" value="2"/>
</dbReference>
<sequence length="397" mass="43400">MKKICVVLSVMMVLCVISLVPVWAQGGPIKVGVVLPLTGEQAKFGEIEKNSFLMGLEEINKAGGINGTPIELVIEDDTGKPDVGRSAVEKLISQDKVIAVTGGYSSSVTYAVCAVAQQRKVPFLVTTGSADKITEQGWDYVFRIGPPVSEYPKALASFLTEVVKPQTVAILHENTLFGQSGSKEFSQQCETLGIKVIMKEGYEAGAVDFKPLLIKVKAAKPDFVYMISYVMDAALLMRQSKELNFNPKLFVGGAAGFTLPEFAANAGDAAEYVFSADLWTPNLPYPGAREYFDKYKARFQTPTEYHGAQAYASIYVVADALKRANPLTSDGVRNALAATDMMTAFGPVKFVAYGKKKQQNSLPTYLVQWQKGVLETVWPQNVATKPYIYPVPEWSKR</sequence>
<dbReference type="EMBL" id="DTGT01000277">
    <property type="protein sequence ID" value="HGH61394.1"/>
    <property type="molecule type" value="Genomic_DNA"/>
</dbReference>
<dbReference type="InterPro" id="IPR028081">
    <property type="entry name" value="Leu-bd"/>
</dbReference>
<dbReference type="PRINTS" id="PR00337">
    <property type="entry name" value="LEUILEVALBP"/>
</dbReference>
<dbReference type="PANTHER" id="PTHR30483:SF37">
    <property type="entry name" value="ABC TRANSPORTER SUBSTRATE-BINDING PROTEIN"/>
    <property type="match status" value="1"/>
</dbReference>
<evidence type="ECO:0000256" key="1">
    <source>
        <dbReference type="ARBA" id="ARBA00010062"/>
    </source>
</evidence>
<dbReference type="CDD" id="cd19982">
    <property type="entry name" value="PBP1_ABC_ligand_binding-like"/>
    <property type="match status" value="1"/>
</dbReference>
<feature type="domain" description="Leucine-binding protein" evidence="5">
    <location>
        <begin position="28"/>
        <end position="371"/>
    </location>
</feature>
<keyword evidence="3" id="KW-0732">Signal</keyword>
<protein>
    <submittedName>
        <fullName evidence="6">ABC transporter substrate-binding protein</fullName>
    </submittedName>
</protein>
<evidence type="ECO:0000256" key="2">
    <source>
        <dbReference type="ARBA" id="ARBA00022448"/>
    </source>
</evidence>
<dbReference type="InterPro" id="IPR028082">
    <property type="entry name" value="Peripla_BP_I"/>
</dbReference>
<evidence type="ECO:0000256" key="4">
    <source>
        <dbReference type="ARBA" id="ARBA00022970"/>
    </source>
</evidence>
<reference evidence="6" key="1">
    <citation type="journal article" date="2020" name="mSystems">
        <title>Genome- and Community-Level Interaction Insights into Carbon Utilization and Element Cycling Functions of Hydrothermarchaeota in Hydrothermal Sediment.</title>
        <authorList>
            <person name="Zhou Z."/>
            <person name="Liu Y."/>
            <person name="Xu W."/>
            <person name="Pan J."/>
            <person name="Luo Z.H."/>
            <person name="Li M."/>
        </authorList>
    </citation>
    <scope>NUCLEOTIDE SEQUENCE [LARGE SCALE GENOMIC DNA]</scope>
    <source>
        <strain evidence="6">SpSt-769</strain>
    </source>
</reference>
<evidence type="ECO:0000256" key="3">
    <source>
        <dbReference type="ARBA" id="ARBA00022729"/>
    </source>
</evidence>
<comment type="similarity">
    <text evidence="1">Belongs to the leucine-binding protein family.</text>
</comment>
<accession>A0A7C4EVL8</accession>
<dbReference type="AlphaFoldDB" id="A0A7C4EVL8"/>
<keyword evidence="4" id="KW-0029">Amino-acid transport</keyword>
<dbReference type="PANTHER" id="PTHR30483">
    <property type="entry name" value="LEUCINE-SPECIFIC-BINDING PROTEIN"/>
    <property type="match status" value="1"/>
</dbReference>
<name>A0A7C4EVL8_9BACT</name>
<keyword evidence="2" id="KW-0813">Transport</keyword>
<dbReference type="SUPFAM" id="SSF53822">
    <property type="entry name" value="Periplasmic binding protein-like I"/>
    <property type="match status" value="1"/>
</dbReference>
<evidence type="ECO:0000259" key="5">
    <source>
        <dbReference type="Pfam" id="PF13458"/>
    </source>
</evidence>
<proteinExistence type="inferred from homology"/>
<gene>
    <name evidence="6" type="ORF">ENV54_08865</name>
</gene>
<dbReference type="InterPro" id="IPR051010">
    <property type="entry name" value="BCAA_transport"/>
</dbReference>
<dbReference type="InterPro" id="IPR000709">
    <property type="entry name" value="Leu_Ile_Val-bd"/>
</dbReference>
<dbReference type="Pfam" id="PF13458">
    <property type="entry name" value="Peripla_BP_6"/>
    <property type="match status" value="1"/>
</dbReference>
<evidence type="ECO:0000313" key="6">
    <source>
        <dbReference type="EMBL" id="HGH61394.1"/>
    </source>
</evidence>